<dbReference type="Proteomes" id="UP000230273">
    <property type="component" value="Unassembled WGS sequence"/>
</dbReference>
<dbReference type="EMBL" id="PCRP01000059">
    <property type="protein sequence ID" value="PIP23374.1"/>
    <property type="molecule type" value="Genomic_DNA"/>
</dbReference>
<reference evidence="1 2" key="1">
    <citation type="submission" date="2017-09" db="EMBL/GenBank/DDBJ databases">
        <title>Depth-based differentiation of microbial function through sediment-hosted aquifers and enrichment of novel symbionts in the deep terrestrial subsurface.</title>
        <authorList>
            <person name="Probst A.J."/>
            <person name="Ladd B."/>
            <person name="Jarett J.K."/>
            <person name="Geller-Mcgrath D.E."/>
            <person name="Sieber C.M."/>
            <person name="Emerson J.B."/>
            <person name="Anantharaman K."/>
            <person name="Thomas B.C."/>
            <person name="Malmstrom R."/>
            <person name="Stieglmeier M."/>
            <person name="Klingl A."/>
            <person name="Woyke T."/>
            <person name="Ryan C.M."/>
            <person name="Banfield J.F."/>
        </authorList>
    </citation>
    <scope>NUCLEOTIDE SEQUENCE [LARGE SCALE GENOMIC DNA]</scope>
    <source>
        <strain evidence="1">CG23_combo_of_CG06-09_8_20_14_all_38_19</strain>
    </source>
</reference>
<dbReference type="Gene3D" id="3.30.1380.20">
    <property type="entry name" value="Trafficking protein particle complex subunit 3"/>
    <property type="match status" value="1"/>
</dbReference>
<sequence>MTVIPATSFCLNGKNSKTNKVRKSMIKEILTKEILTKELAKELMEIKGEARGVVFKTDADSILKQKGREGLRRVEKRLKEVDYPIEYGKIKEMDFYPIGLRAVSLLAIKEVFNFSKEDIKKIGTEAPKISFIIKLFTQYFFSLNQLAQKAADIWQRHYTIGQLSAKVNEKEGYAILEVHDLVIHPVFCSYLEGYFLTILRMLVKKTVISEESKCTFKGDEYHEFLLKW</sequence>
<evidence type="ECO:0008006" key="3">
    <source>
        <dbReference type="Google" id="ProtNLM"/>
    </source>
</evidence>
<evidence type="ECO:0000313" key="2">
    <source>
        <dbReference type="Proteomes" id="UP000230273"/>
    </source>
</evidence>
<dbReference type="AlphaFoldDB" id="A0A2G9YVV1"/>
<protein>
    <recommendedName>
        <fullName evidence="3">4-vinyl reductase 4VR domain-containing protein</fullName>
    </recommendedName>
</protein>
<evidence type="ECO:0000313" key="1">
    <source>
        <dbReference type="EMBL" id="PIP23374.1"/>
    </source>
</evidence>
<accession>A0A2G9YVV1</accession>
<comment type="caution">
    <text evidence="1">The sequence shown here is derived from an EMBL/GenBank/DDBJ whole genome shotgun (WGS) entry which is preliminary data.</text>
</comment>
<organism evidence="1 2">
    <name type="scientific">Candidatus Nealsonbacteria bacterium CG23_combo_of_CG06-09_8_20_14_all_38_19</name>
    <dbReference type="NCBI Taxonomy" id="1974721"/>
    <lineage>
        <taxon>Bacteria</taxon>
        <taxon>Candidatus Nealsoniibacteriota</taxon>
    </lineage>
</organism>
<name>A0A2G9YVV1_9BACT</name>
<gene>
    <name evidence="1" type="ORF">COX36_03695</name>
</gene>
<proteinExistence type="predicted"/>